<sequence length="41" mass="4766">MTIRKNANSHLTTMRDEGVVVKNWLRNATHMKGGRSKRNKQ</sequence>
<dbReference type="AlphaFoldDB" id="A0A653CVR2"/>
<gene>
    <name evidence="1" type="ORF">CALMAC_LOCUS12288</name>
</gene>
<evidence type="ECO:0000313" key="1">
    <source>
        <dbReference type="EMBL" id="VEN52001.1"/>
    </source>
</evidence>
<evidence type="ECO:0000313" key="2">
    <source>
        <dbReference type="Proteomes" id="UP000410492"/>
    </source>
</evidence>
<feature type="non-terminal residue" evidence="1">
    <location>
        <position position="41"/>
    </location>
</feature>
<organism evidence="1 2">
    <name type="scientific">Callosobruchus maculatus</name>
    <name type="common">Southern cowpea weevil</name>
    <name type="synonym">Pulse bruchid</name>
    <dbReference type="NCBI Taxonomy" id="64391"/>
    <lineage>
        <taxon>Eukaryota</taxon>
        <taxon>Metazoa</taxon>
        <taxon>Ecdysozoa</taxon>
        <taxon>Arthropoda</taxon>
        <taxon>Hexapoda</taxon>
        <taxon>Insecta</taxon>
        <taxon>Pterygota</taxon>
        <taxon>Neoptera</taxon>
        <taxon>Endopterygota</taxon>
        <taxon>Coleoptera</taxon>
        <taxon>Polyphaga</taxon>
        <taxon>Cucujiformia</taxon>
        <taxon>Chrysomeloidea</taxon>
        <taxon>Chrysomelidae</taxon>
        <taxon>Bruchinae</taxon>
        <taxon>Bruchini</taxon>
        <taxon>Callosobruchus</taxon>
    </lineage>
</organism>
<accession>A0A653CVR2</accession>
<name>A0A653CVR2_CALMS</name>
<protein>
    <submittedName>
        <fullName evidence="1">Uncharacterized protein</fullName>
    </submittedName>
</protein>
<reference evidence="1 2" key="1">
    <citation type="submission" date="2019-01" db="EMBL/GenBank/DDBJ databases">
        <authorList>
            <person name="Sayadi A."/>
        </authorList>
    </citation>
    <scope>NUCLEOTIDE SEQUENCE [LARGE SCALE GENOMIC DNA]</scope>
</reference>
<keyword evidence="2" id="KW-1185">Reference proteome</keyword>
<dbReference type="Proteomes" id="UP000410492">
    <property type="component" value="Unassembled WGS sequence"/>
</dbReference>
<dbReference type="EMBL" id="CAACVG010009084">
    <property type="protein sequence ID" value="VEN52001.1"/>
    <property type="molecule type" value="Genomic_DNA"/>
</dbReference>
<proteinExistence type="predicted"/>